<dbReference type="AlphaFoldDB" id="A0A6S7CZJ9"/>
<organism evidence="6 7">
    <name type="scientific">Pararobbsia alpina</name>
    <dbReference type="NCBI Taxonomy" id="621374"/>
    <lineage>
        <taxon>Bacteria</taxon>
        <taxon>Pseudomonadati</taxon>
        <taxon>Pseudomonadota</taxon>
        <taxon>Betaproteobacteria</taxon>
        <taxon>Burkholderiales</taxon>
        <taxon>Burkholderiaceae</taxon>
        <taxon>Pararobbsia</taxon>
    </lineage>
</organism>
<dbReference type="InterPro" id="IPR006913">
    <property type="entry name" value="CENP-V/GFA"/>
</dbReference>
<keyword evidence="3" id="KW-0862">Zinc</keyword>
<evidence type="ECO:0000256" key="1">
    <source>
        <dbReference type="ARBA" id="ARBA00005495"/>
    </source>
</evidence>
<evidence type="ECO:0000256" key="3">
    <source>
        <dbReference type="ARBA" id="ARBA00022833"/>
    </source>
</evidence>
<dbReference type="InterPro" id="IPR011057">
    <property type="entry name" value="Mss4-like_sf"/>
</dbReference>
<accession>A0A6S7CZJ9</accession>
<protein>
    <recommendedName>
        <fullName evidence="5">CENP-V/GFA domain-containing protein</fullName>
    </recommendedName>
</protein>
<dbReference type="PANTHER" id="PTHR33337">
    <property type="entry name" value="GFA DOMAIN-CONTAINING PROTEIN"/>
    <property type="match status" value="1"/>
</dbReference>
<keyword evidence="2" id="KW-0479">Metal-binding</keyword>
<sequence>MLTGGCYCGSVRYETDGVPFNPNICHCVDCRRVSGAPVVAWFSVKPSQLRFVTGEPRYFASSEKVQRSFCPDCGTPLTYWNKDYPDEIDISTCSLDKPESVPPENQCWTTRKLPWVHINDDLPMRPG</sequence>
<dbReference type="SUPFAM" id="SSF51316">
    <property type="entry name" value="Mss4-like"/>
    <property type="match status" value="1"/>
</dbReference>
<dbReference type="Gene3D" id="3.90.1590.10">
    <property type="entry name" value="glutathione-dependent formaldehyde- activating enzyme (gfa)"/>
    <property type="match status" value="1"/>
</dbReference>
<keyword evidence="4" id="KW-0456">Lyase</keyword>
<evidence type="ECO:0000259" key="5">
    <source>
        <dbReference type="PROSITE" id="PS51891"/>
    </source>
</evidence>
<dbReference type="GO" id="GO:0016846">
    <property type="term" value="F:carbon-sulfur lyase activity"/>
    <property type="evidence" value="ECO:0007669"/>
    <property type="project" value="InterPro"/>
</dbReference>
<dbReference type="PANTHER" id="PTHR33337:SF40">
    <property type="entry name" value="CENP-V_GFA DOMAIN-CONTAINING PROTEIN-RELATED"/>
    <property type="match status" value="1"/>
</dbReference>
<dbReference type="GO" id="GO:0046872">
    <property type="term" value="F:metal ion binding"/>
    <property type="evidence" value="ECO:0007669"/>
    <property type="project" value="UniProtKB-KW"/>
</dbReference>
<proteinExistence type="inferred from homology"/>
<dbReference type="PROSITE" id="PS51891">
    <property type="entry name" value="CENP_V_GFA"/>
    <property type="match status" value="1"/>
</dbReference>
<evidence type="ECO:0000313" key="7">
    <source>
        <dbReference type="Proteomes" id="UP000494115"/>
    </source>
</evidence>
<evidence type="ECO:0000256" key="2">
    <source>
        <dbReference type="ARBA" id="ARBA00022723"/>
    </source>
</evidence>
<dbReference type="EMBL" id="CADIKM010000015">
    <property type="protein sequence ID" value="CAB3792187.1"/>
    <property type="molecule type" value="Genomic_DNA"/>
</dbReference>
<keyword evidence="7" id="KW-1185">Reference proteome</keyword>
<gene>
    <name evidence="6" type="ORF">LMG28138_03286</name>
</gene>
<feature type="domain" description="CENP-V/GFA" evidence="5">
    <location>
        <begin position="2"/>
        <end position="109"/>
    </location>
</feature>
<comment type="similarity">
    <text evidence="1">Belongs to the Gfa family.</text>
</comment>
<reference evidence="6 7" key="1">
    <citation type="submission" date="2020-04" db="EMBL/GenBank/DDBJ databases">
        <authorList>
            <person name="De Canck E."/>
        </authorList>
    </citation>
    <scope>NUCLEOTIDE SEQUENCE [LARGE SCALE GENOMIC DNA]</scope>
    <source>
        <strain evidence="6 7">LMG 28138</strain>
    </source>
</reference>
<dbReference type="RefSeq" id="WP_175105896.1">
    <property type="nucleotide sequence ID" value="NZ_CADIKM010000015.1"/>
</dbReference>
<dbReference type="Proteomes" id="UP000494115">
    <property type="component" value="Unassembled WGS sequence"/>
</dbReference>
<evidence type="ECO:0000313" key="6">
    <source>
        <dbReference type="EMBL" id="CAB3792187.1"/>
    </source>
</evidence>
<dbReference type="Pfam" id="PF04828">
    <property type="entry name" value="GFA"/>
    <property type="match status" value="1"/>
</dbReference>
<evidence type="ECO:0000256" key="4">
    <source>
        <dbReference type="ARBA" id="ARBA00023239"/>
    </source>
</evidence>
<name>A0A6S7CZJ9_9BURK</name>